<feature type="region of interest" description="Disordered" evidence="1">
    <location>
        <begin position="147"/>
        <end position="171"/>
    </location>
</feature>
<evidence type="ECO:0000313" key="3">
    <source>
        <dbReference type="Proteomes" id="UP001162640"/>
    </source>
</evidence>
<evidence type="ECO:0000256" key="1">
    <source>
        <dbReference type="SAM" id="MobiDB-lite"/>
    </source>
</evidence>
<protein>
    <submittedName>
        <fullName evidence="2">Uncharacterized protein</fullName>
    </submittedName>
</protein>
<proteinExistence type="predicted"/>
<comment type="caution">
    <text evidence="2">The sequence shown here is derived from an EMBL/GenBank/DDBJ whole genome shotgun (WGS) entry which is preliminary data.</text>
</comment>
<dbReference type="AlphaFoldDB" id="A0A9W7BBE1"/>
<organism evidence="2 3">
    <name type="scientific">Triparma laevis f. inornata</name>
    <dbReference type="NCBI Taxonomy" id="1714386"/>
    <lineage>
        <taxon>Eukaryota</taxon>
        <taxon>Sar</taxon>
        <taxon>Stramenopiles</taxon>
        <taxon>Ochrophyta</taxon>
        <taxon>Bolidophyceae</taxon>
        <taxon>Parmales</taxon>
        <taxon>Triparmaceae</taxon>
        <taxon>Triparma</taxon>
    </lineage>
</organism>
<feature type="compositionally biased region" description="Polar residues" evidence="1">
    <location>
        <begin position="156"/>
        <end position="171"/>
    </location>
</feature>
<name>A0A9W7BBE1_9STRA</name>
<dbReference type="InterPro" id="IPR027417">
    <property type="entry name" value="P-loop_NTPase"/>
</dbReference>
<dbReference type="EMBL" id="BLQM01000327">
    <property type="protein sequence ID" value="GMH83379.1"/>
    <property type="molecule type" value="Genomic_DNA"/>
</dbReference>
<reference evidence="3" key="1">
    <citation type="journal article" date="2023" name="Commun. Biol.">
        <title>Genome analysis of Parmales, the sister group of diatoms, reveals the evolutionary specialization of diatoms from phago-mixotrophs to photoautotrophs.</title>
        <authorList>
            <person name="Ban H."/>
            <person name="Sato S."/>
            <person name="Yoshikawa S."/>
            <person name="Yamada K."/>
            <person name="Nakamura Y."/>
            <person name="Ichinomiya M."/>
            <person name="Sato N."/>
            <person name="Blanc-Mathieu R."/>
            <person name="Endo H."/>
            <person name="Kuwata A."/>
            <person name="Ogata H."/>
        </authorList>
    </citation>
    <scope>NUCLEOTIDE SEQUENCE [LARGE SCALE GENOMIC DNA]</scope>
</reference>
<gene>
    <name evidence="2" type="ORF">TL16_g09578</name>
</gene>
<sequence>MSKYSCALKFGSSPLVQFVDVTQAVTSGEVDAGDPSYLKQVYSNISLHVSSAQTPSNSPILVVIDDASFLSTMFPKPDVLNFLNYLFALSHSSENLSVVFRVGADSALSIPSTSIVNVAGVRAGAVDCKHIGLGGVVGTSSDMDSSAFDVAKEESPSTPTPSTRGDFSTLGQIGSPSGFSRHADIVCDFTPLPSGFSREAYGNLKMHHVPSSRSPAAPPLSLNYQILDSGIIKAAKV</sequence>
<accession>A0A9W7BBE1</accession>
<dbReference type="Proteomes" id="UP001162640">
    <property type="component" value="Unassembled WGS sequence"/>
</dbReference>
<dbReference type="Gene3D" id="3.40.50.300">
    <property type="entry name" value="P-loop containing nucleotide triphosphate hydrolases"/>
    <property type="match status" value="1"/>
</dbReference>
<evidence type="ECO:0000313" key="2">
    <source>
        <dbReference type="EMBL" id="GMH83379.1"/>
    </source>
</evidence>